<dbReference type="EMBL" id="JBHSDK010000010">
    <property type="protein sequence ID" value="MFC4335014.1"/>
    <property type="molecule type" value="Genomic_DNA"/>
</dbReference>
<dbReference type="Proteomes" id="UP001595823">
    <property type="component" value="Unassembled WGS sequence"/>
</dbReference>
<reference evidence="2" key="1">
    <citation type="journal article" date="2019" name="Int. J. Syst. Evol. Microbiol.">
        <title>The Global Catalogue of Microorganisms (GCM) 10K type strain sequencing project: providing services to taxonomists for standard genome sequencing and annotation.</title>
        <authorList>
            <consortium name="The Broad Institute Genomics Platform"/>
            <consortium name="The Broad Institute Genome Sequencing Center for Infectious Disease"/>
            <person name="Wu L."/>
            <person name="Ma J."/>
        </authorList>
    </citation>
    <scope>NUCLEOTIDE SEQUENCE [LARGE SCALE GENOMIC DNA]</scope>
    <source>
        <strain evidence="2">IBRC-M 10908</strain>
    </source>
</reference>
<keyword evidence="2" id="KW-1185">Reference proteome</keyword>
<gene>
    <name evidence="1" type="ORF">ACFPET_07370</name>
</gene>
<proteinExistence type="predicted"/>
<evidence type="ECO:0000313" key="1">
    <source>
        <dbReference type="EMBL" id="MFC4335014.1"/>
    </source>
</evidence>
<organism evidence="1 2">
    <name type="scientific">Salininema proteolyticum</name>
    <dbReference type="NCBI Taxonomy" id="1607685"/>
    <lineage>
        <taxon>Bacteria</taxon>
        <taxon>Bacillati</taxon>
        <taxon>Actinomycetota</taxon>
        <taxon>Actinomycetes</taxon>
        <taxon>Glycomycetales</taxon>
        <taxon>Glycomycetaceae</taxon>
        <taxon>Salininema</taxon>
    </lineage>
</organism>
<dbReference type="RefSeq" id="WP_380619272.1">
    <property type="nucleotide sequence ID" value="NZ_JBHSDK010000010.1"/>
</dbReference>
<evidence type="ECO:0000313" key="2">
    <source>
        <dbReference type="Proteomes" id="UP001595823"/>
    </source>
</evidence>
<protein>
    <submittedName>
        <fullName evidence="1">Uncharacterized protein</fullName>
    </submittedName>
</protein>
<name>A0ABV8TX04_9ACTN</name>
<sequence>MRRRAGTSVRQLAEQAGIINSIAFTRLAAPRRPRAATAPARTSRTAMVQGLATALHVRTPVMYLKAGMGTPRGQKDAPKAIACDKRLTAKQRQTLTEIYESFVHENARGR</sequence>
<accession>A0ABV8TX04</accession>
<comment type="caution">
    <text evidence="1">The sequence shown here is derived from an EMBL/GenBank/DDBJ whole genome shotgun (WGS) entry which is preliminary data.</text>
</comment>